<dbReference type="AlphaFoldDB" id="W4LR62"/>
<dbReference type="InterPro" id="IPR002347">
    <property type="entry name" value="SDR_fam"/>
</dbReference>
<sequence length="231" mass="24256">MPITIEHYDLTGRHAVVVSAETPAGQAIADAYEEAGARVKRLDTPSADATREAVAQAVAELGSIHILACAPDRFFAKPVTSISPDELAAVLEANYTIPFYACQAAIEAMDAQGTAGNIVLVTHVLGERGLPNTSAYAAAHGAVHNLIRALAQETAPRGILVNGVALGWMDWMQDRLDPADPQADRAIRFTISKRAGVPEDVGPIAVWLSGTGVGFVTGQVFPVDGGLTQHL</sequence>
<dbReference type="PANTHER" id="PTHR43639">
    <property type="entry name" value="OXIDOREDUCTASE, SHORT-CHAIN DEHYDROGENASE/REDUCTASE FAMILY (AFU_ORTHOLOGUE AFUA_5G02870)"/>
    <property type="match status" value="1"/>
</dbReference>
<organism evidence="3 4">
    <name type="scientific">Entotheonella factor</name>
    <dbReference type="NCBI Taxonomy" id="1429438"/>
    <lineage>
        <taxon>Bacteria</taxon>
        <taxon>Pseudomonadati</taxon>
        <taxon>Nitrospinota/Tectimicrobiota group</taxon>
        <taxon>Candidatus Tectimicrobiota</taxon>
        <taxon>Candidatus Entotheonellia</taxon>
        <taxon>Candidatus Entotheonellales</taxon>
        <taxon>Candidatus Entotheonellaceae</taxon>
        <taxon>Candidatus Entotheonella</taxon>
    </lineage>
</organism>
<evidence type="ECO:0000256" key="1">
    <source>
        <dbReference type="ARBA" id="ARBA00006484"/>
    </source>
</evidence>
<dbReference type="Gene3D" id="3.40.50.720">
    <property type="entry name" value="NAD(P)-binding Rossmann-like Domain"/>
    <property type="match status" value="1"/>
</dbReference>
<comment type="caution">
    <text evidence="3">The sequence shown here is derived from an EMBL/GenBank/DDBJ whole genome shotgun (WGS) entry which is preliminary data.</text>
</comment>
<dbReference type="PANTHER" id="PTHR43639:SF1">
    <property type="entry name" value="SHORT-CHAIN DEHYDROGENASE_REDUCTASE FAMILY PROTEIN"/>
    <property type="match status" value="1"/>
</dbReference>
<dbReference type="CDD" id="cd05233">
    <property type="entry name" value="SDR_c"/>
    <property type="match status" value="1"/>
</dbReference>
<dbReference type="InterPro" id="IPR036291">
    <property type="entry name" value="NAD(P)-bd_dom_sf"/>
</dbReference>
<dbReference type="GO" id="GO:0016491">
    <property type="term" value="F:oxidoreductase activity"/>
    <property type="evidence" value="ECO:0007669"/>
    <property type="project" value="UniProtKB-KW"/>
</dbReference>
<accession>W4LR62</accession>
<keyword evidence="4" id="KW-1185">Reference proteome</keyword>
<evidence type="ECO:0000256" key="2">
    <source>
        <dbReference type="ARBA" id="ARBA00023002"/>
    </source>
</evidence>
<proteinExistence type="inferred from homology"/>
<evidence type="ECO:0000313" key="4">
    <source>
        <dbReference type="Proteomes" id="UP000019141"/>
    </source>
</evidence>
<gene>
    <name evidence="3" type="ORF">ETSY1_13435</name>
</gene>
<keyword evidence="2" id="KW-0560">Oxidoreductase</keyword>
<dbReference type="PATRIC" id="fig|1429438.4.peg.2686"/>
<protein>
    <recommendedName>
        <fullName evidence="5">Short-chain dehydrogenase</fullName>
    </recommendedName>
</protein>
<reference evidence="3 4" key="1">
    <citation type="journal article" date="2014" name="Nature">
        <title>An environmental bacterial taxon with a large and distinct metabolic repertoire.</title>
        <authorList>
            <person name="Wilson M.C."/>
            <person name="Mori T."/>
            <person name="Ruckert C."/>
            <person name="Uria A.R."/>
            <person name="Helf M.J."/>
            <person name="Takada K."/>
            <person name="Gernert C."/>
            <person name="Steffens U.A."/>
            <person name="Heycke N."/>
            <person name="Schmitt S."/>
            <person name="Rinke C."/>
            <person name="Helfrich E.J."/>
            <person name="Brachmann A.O."/>
            <person name="Gurgui C."/>
            <person name="Wakimoto T."/>
            <person name="Kracht M."/>
            <person name="Crusemann M."/>
            <person name="Hentschel U."/>
            <person name="Abe I."/>
            <person name="Matsunaga S."/>
            <person name="Kalinowski J."/>
            <person name="Takeyama H."/>
            <person name="Piel J."/>
        </authorList>
    </citation>
    <scope>NUCLEOTIDE SEQUENCE [LARGE SCALE GENOMIC DNA]</scope>
    <source>
        <strain evidence="4">TSY1</strain>
    </source>
</reference>
<name>W4LR62_ENTF1</name>
<dbReference type="EMBL" id="AZHW01000397">
    <property type="protein sequence ID" value="ETW99876.1"/>
    <property type="molecule type" value="Genomic_DNA"/>
</dbReference>
<evidence type="ECO:0000313" key="3">
    <source>
        <dbReference type="EMBL" id="ETW99876.1"/>
    </source>
</evidence>
<comment type="similarity">
    <text evidence="1">Belongs to the short-chain dehydrogenases/reductases (SDR) family.</text>
</comment>
<dbReference type="SUPFAM" id="SSF51735">
    <property type="entry name" value="NAD(P)-binding Rossmann-fold domains"/>
    <property type="match status" value="1"/>
</dbReference>
<dbReference type="Pfam" id="PF13561">
    <property type="entry name" value="adh_short_C2"/>
    <property type="match status" value="1"/>
</dbReference>
<dbReference type="Proteomes" id="UP000019141">
    <property type="component" value="Unassembled WGS sequence"/>
</dbReference>
<dbReference type="PRINTS" id="PR00081">
    <property type="entry name" value="GDHRDH"/>
</dbReference>
<evidence type="ECO:0008006" key="5">
    <source>
        <dbReference type="Google" id="ProtNLM"/>
    </source>
</evidence>
<dbReference type="HOGENOM" id="CLU_010194_1_0_7"/>